<evidence type="ECO:0000313" key="2">
    <source>
        <dbReference type="Proteomes" id="UP001178507"/>
    </source>
</evidence>
<gene>
    <name evidence="1" type="ORF">EVOR1521_LOCUS5689</name>
</gene>
<dbReference type="InterPro" id="IPR006759">
    <property type="entry name" value="Glyco_transf_54"/>
</dbReference>
<dbReference type="PANTHER" id="PTHR12062">
    <property type="entry name" value="N-ACETYLGLUCOSAMINYLTRANSFERASE VI"/>
    <property type="match status" value="1"/>
</dbReference>
<dbReference type="GO" id="GO:0006487">
    <property type="term" value="P:protein N-linked glycosylation"/>
    <property type="evidence" value="ECO:0007669"/>
    <property type="project" value="TreeGrafter"/>
</dbReference>
<dbReference type="PANTHER" id="PTHR12062:SF0">
    <property type="entry name" value="ALPHA-1,3-MANNOSYL-GLYCOPROTEIN 4-BETA-N-ACETYLGLUCOSAMINYLTRANSFERASE B"/>
    <property type="match status" value="1"/>
</dbReference>
<reference evidence="1" key="1">
    <citation type="submission" date="2023-08" db="EMBL/GenBank/DDBJ databases">
        <authorList>
            <person name="Chen Y."/>
            <person name="Shah S."/>
            <person name="Dougan E. K."/>
            <person name="Thang M."/>
            <person name="Chan C."/>
        </authorList>
    </citation>
    <scope>NUCLEOTIDE SEQUENCE</scope>
</reference>
<keyword evidence="2" id="KW-1185">Reference proteome</keyword>
<dbReference type="GO" id="GO:0008375">
    <property type="term" value="F:acetylglucosaminyltransferase activity"/>
    <property type="evidence" value="ECO:0007669"/>
    <property type="project" value="TreeGrafter"/>
</dbReference>
<accession>A0AA36MRN9</accession>
<evidence type="ECO:0000313" key="1">
    <source>
        <dbReference type="EMBL" id="CAJ1376697.1"/>
    </source>
</evidence>
<dbReference type="AlphaFoldDB" id="A0AA36MRN9"/>
<organism evidence="1 2">
    <name type="scientific">Effrenium voratum</name>
    <dbReference type="NCBI Taxonomy" id="2562239"/>
    <lineage>
        <taxon>Eukaryota</taxon>
        <taxon>Sar</taxon>
        <taxon>Alveolata</taxon>
        <taxon>Dinophyceae</taxon>
        <taxon>Suessiales</taxon>
        <taxon>Symbiodiniaceae</taxon>
        <taxon>Effrenium</taxon>
    </lineage>
</organism>
<name>A0AA36MRN9_9DINO</name>
<sequence>MQKGFLRPIQGYMAKNNHSAWNVISFHRDGIYRKLVRTQHLLRFAELLPMFPEVPPDSLLWDFIDIINNQSAPKSCYISFSATKSRRSDVMLQYHKAEAIIEHMGDVSSLEGKVQRIHEDYFKKHNLLSTLFDNPAADVYALDGGATPQLQSVYGAHGNSANLGGAPAVTIAAHSLDKPKAVLEVVFKEPISASRLE</sequence>
<dbReference type="Proteomes" id="UP001178507">
    <property type="component" value="Unassembled WGS sequence"/>
</dbReference>
<dbReference type="EMBL" id="CAUJNA010000413">
    <property type="protein sequence ID" value="CAJ1376697.1"/>
    <property type="molecule type" value="Genomic_DNA"/>
</dbReference>
<comment type="caution">
    <text evidence="1">The sequence shown here is derived from an EMBL/GenBank/DDBJ whole genome shotgun (WGS) entry which is preliminary data.</text>
</comment>
<protein>
    <submittedName>
        <fullName evidence="1">Uncharacterized protein</fullName>
    </submittedName>
</protein>
<proteinExistence type="predicted"/>